<sequence>VENCYVSDCLSFITLIDPEESLVGNTSYIFKDSTFSQMQDIIHISPMSQSRYDFCAMGCIFDICIIDDDVTIQVKNNKFSLFDLDSKALFLRDVHSGVIEMSIVELLGESPRATSLSEGISLLGLTEELVIQNIL</sequence>
<gene>
    <name evidence="1" type="ORF">FKW44_006178</name>
</gene>
<feature type="non-terminal residue" evidence="1">
    <location>
        <position position="135"/>
    </location>
</feature>
<name>A0A7T8KCZ1_CALRO</name>
<feature type="non-terminal residue" evidence="1">
    <location>
        <position position="1"/>
    </location>
</feature>
<dbReference type="EMBL" id="CP045893">
    <property type="protein sequence ID" value="QQP53638.1"/>
    <property type="molecule type" value="Genomic_DNA"/>
</dbReference>
<dbReference type="OrthoDB" id="10657462at2759"/>
<organism evidence="1 2">
    <name type="scientific">Caligus rogercresseyi</name>
    <name type="common">Sea louse</name>
    <dbReference type="NCBI Taxonomy" id="217165"/>
    <lineage>
        <taxon>Eukaryota</taxon>
        <taxon>Metazoa</taxon>
        <taxon>Ecdysozoa</taxon>
        <taxon>Arthropoda</taxon>
        <taxon>Crustacea</taxon>
        <taxon>Multicrustacea</taxon>
        <taxon>Hexanauplia</taxon>
        <taxon>Copepoda</taxon>
        <taxon>Siphonostomatoida</taxon>
        <taxon>Caligidae</taxon>
        <taxon>Caligus</taxon>
    </lineage>
</organism>
<proteinExistence type="predicted"/>
<protein>
    <submittedName>
        <fullName evidence="1">Uncharacterized protein</fullName>
    </submittedName>
</protein>
<evidence type="ECO:0000313" key="1">
    <source>
        <dbReference type="EMBL" id="QQP53638.1"/>
    </source>
</evidence>
<dbReference type="Proteomes" id="UP000595437">
    <property type="component" value="Chromosome 4"/>
</dbReference>
<reference evidence="2" key="1">
    <citation type="submission" date="2021-01" db="EMBL/GenBank/DDBJ databases">
        <title>Caligus Genome Assembly.</title>
        <authorList>
            <person name="Gallardo-Escarate C."/>
        </authorList>
    </citation>
    <scope>NUCLEOTIDE SEQUENCE [LARGE SCALE GENOMIC DNA]</scope>
</reference>
<accession>A0A7T8KCZ1</accession>
<evidence type="ECO:0000313" key="2">
    <source>
        <dbReference type="Proteomes" id="UP000595437"/>
    </source>
</evidence>
<dbReference type="AlphaFoldDB" id="A0A7T8KCZ1"/>
<keyword evidence="2" id="KW-1185">Reference proteome</keyword>